<evidence type="ECO:0000313" key="1">
    <source>
        <dbReference type="EMBL" id="KAG0410771.1"/>
    </source>
</evidence>
<evidence type="ECO:0000313" key="2">
    <source>
        <dbReference type="Proteomes" id="UP000805193"/>
    </source>
</evidence>
<keyword evidence="2" id="KW-1185">Reference proteome</keyword>
<protein>
    <submittedName>
        <fullName evidence="1">Uncharacterized protein</fullName>
    </submittedName>
</protein>
<comment type="caution">
    <text evidence="1">The sequence shown here is derived from an EMBL/GenBank/DDBJ whole genome shotgun (WGS) entry which is preliminary data.</text>
</comment>
<reference evidence="1 2" key="1">
    <citation type="journal article" date="2020" name="Cell">
        <title>Large-Scale Comparative Analyses of Tick Genomes Elucidate Their Genetic Diversity and Vector Capacities.</title>
        <authorList>
            <consortium name="Tick Genome and Microbiome Consortium (TIGMIC)"/>
            <person name="Jia N."/>
            <person name="Wang J."/>
            <person name="Shi W."/>
            <person name="Du L."/>
            <person name="Sun Y."/>
            <person name="Zhan W."/>
            <person name="Jiang J.F."/>
            <person name="Wang Q."/>
            <person name="Zhang B."/>
            <person name="Ji P."/>
            <person name="Bell-Sakyi L."/>
            <person name="Cui X.M."/>
            <person name="Yuan T.T."/>
            <person name="Jiang B.G."/>
            <person name="Yang W.F."/>
            <person name="Lam T.T."/>
            <person name="Chang Q.C."/>
            <person name="Ding S.J."/>
            <person name="Wang X.J."/>
            <person name="Zhu J.G."/>
            <person name="Ruan X.D."/>
            <person name="Zhao L."/>
            <person name="Wei J.T."/>
            <person name="Ye R.Z."/>
            <person name="Que T.C."/>
            <person name="Du C.H."/>
            <person name="Zhou Y.H."/>
            <person name="Cheng J.X."/>
            <person name="Dai P.F."/>
            <person name="Guo W.B."/>
            <person name="Han X.H."/>
            <person name="Huang E.J."/>
            <person name="Li L.F."/>
            <person name="Wei W."/>
            <person name="Gao Y.C."/>
            <person name="Liu J.Z."/>
            <person name="Shao H.Z."/>
            <person name="Wang X."/>
            <person name="Wang C.C."/>
            <person name="Yang T.C."/>
            <person name="Huo Q.B."/>
            <person name="Li W."/>
            <person name="Chen H.Y."/>
            <person name="Chen S.E."/>
            <person name="Zhou L.G."/>
            <person name="Ni X.B."/>
            <person name="Tian J.H."/>
            <person name="Sheng Y."/>
            <person name="Liu T."/>
            <person name="Pan Y.S."/>
            <person name="Xia L.Y."/>
            <person name="Li J."/>
            <person name="Zhao F."/>
            <person name="Cao W.C."/>
        </authorList>
    </citation>
    <scope>NUCLEOTIDE SEQUENCE [LARGE SCALE GENOMIC DNA]</scope>
    <source>
        <strain evidence="1">Iper-2018</strain>
    </source>
</reference>
<organism evidence="1 2">
    <name type="scientific">Ixodes persulcatus</name>
    <name type="common">Taiga tick</name>
    <dbReference type="NCBI Taxonomy" id="34615"/>
    <lineage>
        <taxon>Eukaryota</taxon>
        <taxon>Metazoa</taxon>
        <taxon>Ecdysozoa</taxon>
        <taxon>Arthropoda</taxon>
        <taxon>Chelicerata</taxon>
        <taxon>Arachnida</taxon>
        <taxon>Acari</taxon>
        <taxon>Parasitiformes</taxon>
        <taxon>Ixodida</taxon>
        <taxon>Ixodoidea</taxon>
        <taxon>Ixodidae</taxon>
        <taxon>Ixodinae</taxon>
        <taxon>Ixodes</taxon>
    </lineage>
</organism>
<dbReference type="Proteomes" id="UP000805193">
    <property type="component" value="Unassembled WGS sequence"/>
</dbReference>
<dbReference type="EMBL" id="JABSTQ010011490">
    <property type="protein sequence ID" value="KAG0410771.1"/>
    <property type="molecule type" value="Genomic_DNA"/>
</dbReference>
<sequence>MGDNAALANEFELPFCDLTPTEREMLGDIVGSSEQAVLYGFSAGTFSASASLPCHPVVAARAQYYYYE</sequence>
<accession>A0AC60NUE2</accession>
<gene>
    <name evidence="1" type="ORF">HPB47_012099</name>
</gene>
<name>A0AC60NUE2_IXOPE</name>
<proteinExistence type="predicted"/>